<keyword evidence="2 6" id="KW-0238">DNA-binding</keyword>
<dbReference type="GO" id="GO:0003700">
    <property type="term" value="F:DNA-binding transcription factor activity"/>
    <property type="evidence" value="ECO:0007669"/>
    <property type="project" value="TreeGrafter"/>
</dbReference>
<feature type="region of interest" description="Disordered" evidence="4">
    <location>
        <begin position="325"/>
        <end position="366"/>
    </location>
</feature>
<dbReference type="Gene3D" id="1.10.260.40">
    <property type="entry name" value="lambda repressor-like DNA-binding domains"/>
    <property type="match status" value="1"/>
</dbReference>
<dbReference type="PROSITE" id="PS50932">
    <property type="entry name" value="HTH_LACI_2"/>
    <property type="match status" value="1"/>
</dbReference>
<evidence type="ECO:0000256" key="1">
    <source>
        <dbReference type="ARBA" id="ARBA00023015"/>
    </source>
</evidence>
<dbReference type="PANTHER" id="PTHR30146:SF138">
    <property type="entry name" value="TRANSCRIPTIONAL REGULATORY PROTEIN"/>
    <property type="match status" value="1"/>
</dbReference>
<evidence type="ECO:0000259" key="5">
    <source>
        <dbReference type="PROSITE" id="PS50932"/>
    </source>
</evidence>
<feature type="domain" description="HTH lacI-type" evidence="5">
    <location>
        <begin position="4"/>
        <end position="59"/>
    </location>
</feature>
<comment type="caution">
    <text evidence="6">The sequence shown here is derived from an EMBL/GenBank/DDBJ whole genome shotgun (WGS) entry which is preliminary data.</text>
</comment>
<evidence type="ECO:0000256" key="4">
    <source>
        <dbReference type="SAM" id="MobiDB-lite"/>
    </source>
</evidence>
<keyword evidence="1" id="KW-0805">Transcription regulation</keyword>
<dbReference type="SUPFAM" id="SSF53822">
    <property type="entry name" value="Periplasmic binding protein-like I"/>
    <property type="match status" value="1"/>
</dbReference>
<dbReference type="RefSeq" id="WP_194505246.1">
    <property type="nucleotide sequence ID" value="NZ_JADIVZ010000018.1"/>
</dbReference>
<dbReference type="GO" id="GO:0000976">
    <property type="term" value="F:transcription cis-regulatory region binding"/>
    <property type="evidence" value="ECO:0007669"/>
    <property type="project" value="TreeGrafter"/>
</dbReference>
<dbReference type="CDD" id="cd06279">
    <property type="entry name" value="PBP1_LacI-like"/>
    <property type="match status" value="1"/>
</dbReference>
<dbReference type="CDD" id="cd01392">
    <property type="entry name" value="HTH_LacI"/>
    <property type="match status" value="1"/>
</dbReference>
<proteinExistence type="predicted"/>
<dbReference type="Pfam" id="PF00356">
    <property type="entry name" value="LacI"/>
    <property type="match status" value="1"/>
</dbReference>
<sequence length="366" mass="38356">MAKVTLQSVADAVGVSRMTVSNAFSRPQKLSADLRARIMAVAEEMGYIGPDPAARALARGRTGTVGLLITGRMSEVSRDAVATEFMVAVADRLADHDLALTLLSAGLGVDREGDHDAVVPSRDVPMDGALVYVCEVDSADLAWLQKRRLPLVTVDQEPLDGFPAVNVDDHFGAAAAAQHLVDLGHRRVGLLSLEPIGPADRFQSPAADRFAGWREALEAAGIEPTVALADYQDLEAIRAAAVGLLSADPRPTGILCFSDVLAVQAIRAAESLGLTVPDDVSVVGFDDSSLAVSVRPTLTTVSQPVSRKGELAVEELIALMATVRERADEQPGSKGAAAPTPTADEPARTVLPTALVVRDSTAPPPQ</sequence>
<dbReference type="InterPro" id="IPR000843">
    <property type="entry name" value="HTH_LacI"/>
</dbReference>
<gene>
    <name evidence="6" type="ORF">ISG29_20135</name>
</gene>
<keyword evidence="3" id="KW-0804">Transcription</keyword>
<evidence type="ECO:0000256" key="2">
    <source>
        <dbReference type="ARBA" id="ARBA00023125"/>
    </source>
</evidence>
<evidence type="ECO:0000256" key="3">
    <source>
        <dbReference type="ARBA" id="ARBA00023163"/>
    </source>
</evidence>
<keyword evidence="7" id="KW-1185">Reference proteome</keyword>
<dbReference type="AlphaFoldDB" id="A0A930V512"/>
<dbReference type="SMART" id="SM00354">
    <property type="entry name" value="HTH_LACI"/>
    <property type="match status" value="1"/>
</dbReference>
<dbReference type="InterPro" id="IPR046335">
    <property type="entry name" value="LacI/GalR-like_sensor"/>
</dbReference>
<dbReference type="EMBL" id="JADIVZ010000018">
    <property type="protein sequence ID" value="MBF4163982.1"/>
    <property type="molecule type" value="Genomic_DNA"/>
</dbReference>
<dbReference type="Proteomes" id="UP000656804">
    <property type="component" value="Unassembled WGS sequence"/>
</dbReference>
<accession>A0A930V512</accession>
<organism evidence="6 7">
    <name type="scientific">Nocardioides acrostichi</name>
    <dbReference type="NCBI Taxonomy" id="2784339"/>
    <lineage>
        <taxon>Bacteria</taxon>
        <taxon>Bacillati</taxon>
        <taxon>Actinomycetota</taxon>
        <taxon>Actinomycetes</taxon>
        <taxon>Propionibacteriales</taxon>
        <taxon>Nocardioidaceae</taxon>
        <taxon>Nocardioides</taxon>
    </lineage>
</organism>
<dbReference type="InterPro" id="IPR028082">
    <property type="entry name" value="Peripla_BP_I"/>
</dbReference>
<dbReference type="InterPro" id="IPR010982">
    <property type="entry name" value="Lambda_DNA-bd_dom_sf"/>
</dbReference>
<reference evidence="6" key="1">
    <citation type="submission" date="2020-11" db="EMBL/GenBank/DDBJ databases">
        <title>Nocardioides sp. CBS4Y-1, whole genome shotgun sequence.</title>
        <authorList>
            <person name="Tuo L."/>
        </authorList>
    </citation>
    <scope>NUCLEOTIDE SEQUENCE</scope>
    <source>
        <strain evidence="6">CBS4Y-1</strain>
    </source>
</reference>
<evidence type="ECO:0000313" key="7">
    <source>
        <dbReference type="Proteomes" id="UP000656804"/>
    </source>
</evidence>
<evidence type="ECO:0000313" key="6">
    <source>
        <dbReference type="EMBL" id="MBF4163982.1"/>
    </source>
</evidence>
<dbReference type="SUPFAM" id="SSF47413">
    <property type="entry name" value="lambda repressor-like DNA-binding domains"/>
    <property type="match status" value="1"/>
</dbReference>
<dbReference type="Pfam" id="PF13377">
    <property type="entry name" value="Peripla_BP_3"/>
    <property type="match status" value="1"/>
</dbReference>
<protein>
    <submittedName>
        <fullName evidence="6">LacI family DNA-binding transcriptional regulator</fullName>
    </submittedName>
</protein>
<dbReference type="PANTHER" id="PTHR30146">
    <property type="entry name" value="LACI-RELATED TRANSCRIPTIONAL REPRESSOR"/>
    <property type="match status" value="1"/>
</dbReference>
<name>A0A930V512_9ACTN</name>
<dbReference type="Gene3D" id="3.40.50.2300">
    <property type="match status" value="2"/>
</dbReference>